<dbReference type="InterPro" id="IPR036625">
    <property type="entry name" value="E3-bd_dom_sf"/>
</dbReference>
<feature type="domain" description="Lipoyl-binding" evidence="8">
    <location>
        <begin position="8"/>
        <end position="83"/>
    </location>
</feature>
<feature type="region of interest" description="Disordered" evidence="7">
    <location>
        <begin position="167"/>
        <end position="225"/>
    </location>
</feature>
<reference evidence="10" key="1">
    <citation type="submission" date="2023-07" db="EMBL/GenBank/DDBJ databases">
        <authorList>
            <person name="Aktuganov G."/>
            <person name="Boyko T."/>
            <person name="Delegan Y."/>
            <person name="Galimzianova N."/>
            <person name="Gilvanova E."/>
            <person name="Korobov V."/>
            <person name="Kuzmina L."/>
            <person name="Melentiev A."/>
            <person name="Milman P."/>
            <person name="Ryabova A."/>
            <person name="Stupak E."/>
            <person name="Yasakov T."/>
            <person name="Zharikova N."/>
            <person name="Zhurenko E."/>
        </authorList>
    </citation>
    <scope>NUCLEOTIDE SEQUENCE</scope>
    <source>
        <strain evidence="10">IB-739</strain>
    </source>
</reference>
<evidence type="ECO:0000256" key="3">
    <source>
        <dbReference type="ARBA" id="ARBA00022679"/>
    </source>
</evidence>
<dbReference type="Pfam" id="PF00198">
    <property type="entry name" value="2-oxoacid_dh"/>
    <property type="match status" value="1"/>
</dbReference>
<dbReference type="PROSITE" id="PS51826">
    <property type="entry name" value="PSBD"/>
    <property type="match status" value="1"/>
</dbReference>
<dbReference type="EC" id="2.3.1.-" evidence="6"/>
<dbReference type="SUPFAM" id="SSF51230">
    <property type="entry name" value="Single hybrid motif"/>
    <property type="match status" value="1"/>
</dbReference>
<dbReference type="SUPFAM" id="SSF47005">
    <property type="entry name" value="Peripheral subunit-binding domain of 2-oxo acid dehydrogenase complex"/>
    <property type="match status" value="1"/>
</dbReference>
<feature type="compositionally biased region" description="Low complexity" evidence="7">
    <location>
        <begin position="98"/>
        <end position="112"/>
    </location>
</feature>
<dbReference type="PROSITE" id="PS00189">
    <property type="entry name" value="LIPOYL"/>
    <property type="match status" value="1"/>
</dbReference>
<evidence type="ECO:0000313" key="10">
    <source>
        <dbReference type="EMBL" id="MDO3679009.1"/>
    </source>
</evidence>
<comment type="similarity">
    <text evidence="2 6">Belongs to the 2-oxoacid dehydrogenase family.</text>
</comment>
<keyword evidence="4 6" id="KW-0450">Lipoyl</keyword>
<dbReference type="InterPro" id="IPR023213">
    <property type="entry name" value="CAT-like_dom_sf"/>
</dbReference>
<dbReference type="InterPro" id="IPR050743">
    <property type="entry name" value="2-oxoacid_DH_E2_comp"/>
</dbReference>
<dbReference type="Pfam" id="PF02817">
    <property type="entry name" value="E3_binding"/>
    <property type="match status" value="1"/>
</dbReference>
<organism evidence="10 11">
    <name type="scientific">Paenibacillus ehimensis</name>
    <dbReference type="NCBI Taxonomy" id="79264"/>
    <lineage>
        <taxon>Bacteria</taxon>
        <taxon>Bacillati</taxon>
        <taxon>Bacillota</taxon>
        <taxon>Bacilli</taxon>
        <taxon>Bacillales</taxon>
        <taxon>Paenibacillaceae</taxon>
        <taxon>Paenibacillus</taxon>
    </lineage>
</organism>
<dbReference type="Gene3D" id="3.30.559.10">
    <property type="entry name" value="Chloramphenicol acetyltransferase-like domain"/>
    <property type="match status" value="1"/>
</dbReference>
<feature type="domain" description="Peripheral subunit-binding (PSBD)" evidence="9">
    <location>
        <begin position="125"/>
        <end position="162"/>
    </location>
</feature>
<dbReference type="PANTHER" id="PTHR43178:SF5">
    <property type="entry name" value="LIPOAMIDE ACYLTRANSFERASE COMPONENT OF BRANCHED-CHAIN ALPHA-KETO ACID DEHYDROGENASE COMPLEX, MITOCHONDRIAL"/>
    <property type="match status" value="1"/>
</dbReference>
<evidence type="ECO:0000259" key="9">
    <source>
        <dbReference type="PROSITE" id="PS51826"/>
    </source>
</evidence>
<gene>
    <name evidence="10" type="ORF">Q3C12_18540</name>
</gene>
<dbReference type="RefSeq" id="WP_302879208.1">
    <property type="nucleotide sequence ID" value="NZ_JAUMKJ010000022.1"/>
</dbReference>
<dbReference type="PROSITE" id="PS50968">
    <property type="entry name" value="BIOTINYL_LIPOYL"/>
    <property type="match status" value="1"/>
</dbReference>
<keyword evidence="11" id="KW-1185">Reference proteome</keyword>
<name>A0ABT8VDE9_9BACL</name>
<evidence type="ECO:0000256" key="6">
    <source>
        <dbReference type="RuleBase" id="RU003423"/>
    </source>
</evidence>
<comment type="cofactor">
    <cofactor evidence="1 6">
        <name>(R)-lipoate</name>
        <dbReference type="ChEBI" id="CHEBI:83088"/>
    </cofactor>
</comment>
<feature type="compositionally biased region" description="Basic and acidic residues" evidence="7">
    <location>
        <begin position="167"/>
        <end position="178"/>
    </location>
</feature>
<dbReference type="Proteomes" id="UP001168883">
    <property type="component" value="Unassembled WGS sequence"/>
</dbReference>
<dbReference type="GO" id="GO:0016746">
    <property type="term" value="F:acyltransferase activity"/>
    <property type="evidence" value="ECO:0007669"/>
    <property type="project" value="UniProtKB-KW"/>
</dbReference>
<dbReference type="CDD" id="cd06849">
    <property type="entry name" value="lipoyl_domain"/>
    <property type="match status" value="1"/>
</dbReference>
<keyword evidence="5 6" id="KW-0012">Acyltransferase</keyword>
<comment type="caution">
    <text evidence="10">The sequence shown here is derived from an EMBL/GenBank/DDBJ whole genome shotgun (WGS) entry which is preliminary data.</text>
</comment>
<dbReference type="SUPFAM" id="SSF52777">
    <property type="entry name" value="CoA-dependent acyltransferases"/>
    <property type="match status" value="1"/>
</dbReference>
<dbReference type="Pfam" id="PF00364">
    <property type="entry name" value="Biotin_lipoyl"/>
    <property type="match status" value="1"/>
</dbReference>
<dbReference type="InterPro" id="IPR004167">
    <property type="entry name" value="PSBD"/>
</dbReference>
<keyword evidence="3 6" id="KW-0808">Transferase</keyword>
<evidence type="ECO:0000256" key="4">
    <source>
        <dbReference type="ARBA" id="ARBA00022823"/>
    </source>
</evidence>
<evidence type="ECO:0000313" key="11">
    <source>
        <dbReference type="Proteomes" id="UP001168883"/>
    </source>
</evidence>
<dbReference type="InterPro" id="IPR003016">
    <property type="entry name" value="2-oxoA_DH_lipoyl-BS"/>
</dbReference>
<dbReference type="Gene3D" id="4.10.320.10">
    <property type="entry name" value="E3-binding domain"/>
    <property type="match status" value="1"/>
</dbReference>
<feature type="region of interest" description="Disordered" evidence="7">
    <location>
        <begin position="90"/>
        <end position="120"/>
    </location>
</feature>
<evidence type="ECO:0000259" key="8">
    <source>
        <dbReference type="PROSITE" id="PS50968"/>
    </source>
</evidence>
<sequence length="450" mass="49085">MASKEKEGTVITVPHLAESLVSATIGKWLKRPGEYVKEYDLLCELMTNKVNVEMPSPVEGELVDILVKEGQEADVGAPICIIREPHQSAVAEERPATAEASAPSGQASAGASVREAVGSGEQKSRYSPAVLHLASEYQVDLQQVKGTGMNGRITRIDVLNYVEERRKVEGQSRHESRIRQGNPAGAEKPSPDGTSDASEKPAPSSPVASGSSLPAPQPIADGQVPVTPTRRTIAARMQQSVSEIPHAWMMIEADVSSLVSLRHKWKEEFWRKEGVKLTYFPFVLKAVAAAIKQVPMMNSVWAEDRIIVKKDIHLSVAIGSEDSVVTPVIKHANRKSVAGLALELDELITRSRKGRLTLSDLEGGTFTVNNTGAFGTVLTCPIINYPQAALMTFESIVRRPVVVGEMIAVRSVANLCLSLDHRILDGMICGKFMQQVKRNLESYDRESLMY</sequence>
<dbReference type="InterPro" id="IPR011053">
    <property type="entry name" value="Single_hybrid_motif"/>
</dbReference>
<dbReference type="PANTHER" id="PTHR43178">
    <property type="entry name" value="DIHYDROLIPOAMIDE ACETYLTRANSFERASE COMPONENT OF PYRUVATE DEHYDROGENASE COMPLEX"/>
    <property type="match status" value="1"/>
</dbReference>
<dbReference type="InterPro" id="IPR000089">
    <property type="entry name" value="Biotin_lipoyl"/>
</dbReference>
<evidence type="ECO:0000256" key="7">
    <source>
        <dbReference type="SAM" id="MobiDB-lite"/>
    </source>
</evidence>
<proteinExistence type="inferred from homology"/>
<protein>
    <recommendedName>
        <fullName evidence="6">Dihydrolipoamide acetyltransferase component of pyruvate dehydrogenase complex</fullName>
        <ecNumber evidence="6">2.3.1.-</ecNumber>
    </recommendedName>
</protein>
<dbReference type="InterPro" id="IPR001078">
    <property type="entry name" value="2-oxoacid_DH_actylTfrase"/>
</dbReference>
<accession>A0ABT8VDE9</accession>
<dbReference type="EMBL" id="JAUMKJ010000022">
    <property type="protein sequence ID" value="MDO3679009.1"/>
    <property type="molecule type" value="Genomic_DNA"/>
</dbReference>
<feature type="compositionally biased region" description="Low complexity" evidence="7">
    <location>
        <begin position="201"/>
        <end position="214"/>
    </location>
</feature>
<dbReference type="Gene3D" id="2.40.50.100">
    <property type="match status" value="1"/>
</dbReference>
<evidence type="ECO:0000256" key="5">
    <source>
        <dbReference type="ARBA" id="ARBA00023315"/>
    </source>
</evidence>
<evidence type="ECO:0000256" key="1">
    <source>
        <dbReference type="ARBA" id="ARBA00001938"/>
    </source>
</evidence>
<evidence type="ECO:0000256" key="2">
    <source>
        <dbReference type="ARBA" id="ARBA00007317"/>
    </source>
</evidence>